<dbReference type="HOGENOM" id="CLU_753713_0_0_12"/>
<feature type="transmembrane region" description="Helical" evidence="1">
    <location>
        <begin position="171"/>
        <end position="196"/>
    </location>
</feature>
<protein>
    <submittedName>
        <fullName evidence="2">Uncharacterized protein</fullName>
    </submittedName>
</protein>
<evidence type="ECO:0000313" key="2">
    <source>
        <dbReference type="EMBL" id="AEM22265.1"/>
    </source>
</evidence>
<dbReference type="KEGG" id="bip:Bint_1646"/>
<feature type="transmembrane region" description="Helical" evidence="1">
    <location>
        <begin position="250"/>
        <end position="274"/>
    </location>
</feature>
<keyword evidence="1" id="KW-0812">Transmembrane</keyword>
<accession>G0EIR3</accession>
<feature type="transmembrane region" description="Helical" evidence="1">
    <location>
        <begin position="216"/>
        <end position="238"/>
    </location>
</feature>
<feature type="transmembrane region" description="Helical" evidence="1">
    <location>
        <begin position="20"/>
        <end position="43"/>
    </location>
</feature>
<feature type="transmembrane region" description="Helical" evidence="1">
    <location>
        <begin position="280"/>
        <end position="300"/>
    </location>
</feature>
<feature type="transmembrane region" description="Helical" evidence="1">
    <location>
        <begin position="63"/>
        <end position="88"/>
    </location>
</feature>
<sequence>MNNDNVNTSAYKNIIRNFNIAIGIAFILLVSAIYVTYIFNINIPQLNSNTNLAVLEGIAIESFIYNIRIFFSFLIPLSSFIFIFLFVLNPISMKSILISFVLIFLMAFYLYKLPYDILVNPFENLYAFISLIINLISANLIILFIAGLSFIRYDIKKFNALYDFYTMITEIIIWSFLILFVISLIVFSIIAVLYFNDKIDAKRIFRFLIRNDMKNLKILLSVFAVLNTLIIYFSYLLYNKMVNTKLSISVSRVITPLVSVLSIVIIILTFRYHIINNNHFRFLFLLYILFMIFFILNIFLFRIDKEHNKIEYYIYIISNVFGIIFSIFLLYISFNQFSYYYFIILNLIAMINFLYNIFVSIMKKYIKFMFLYNFIYIIFFIILLFIDFI</sequence>
<evidence type="ECO:0000313" key="3">
    <source>
        <dbReference type="Proteomes" id="UP000008522"/>
    </source>
</evidence>
<feature type="transmembrane region" description="Helical" evidence="1">
    <location>
        <begin position="312"/>
        <end position="333"/>
    </location>
</feature>
<dbReference type="RefSeq" id="WP_014488091.1">
    <property type="nucleotide sequence ID" value="NC_017243.1"/>
</dbReference>
<keyword evidence="1" id="KW-0472">Membrane</keyword>
<feature type="transmembrane region" description="Helical" evidence="1">
    <location>
        <begin position="339"/>
        <end position="358"/>
    </location>
</feature>
<feature type="transmembrane region" description="Helical" evidence="1">
    <location>
        <begin position="125"/>
        <end position="151"/>
    </location>
</feature>
<feature type="transmembrane region" description="Helical" evidence="1">
    <location>
        <begin position="370"/>
        <end position="388"/>
    </location>
</feature>
<reference evidence="2 3" key="1">
    <citation type="journal article" date="2011" name="BMC Genomics">
        <title>Complete genome sequence of Brachyspira intermedia reveals unique genomic features in Brachyspira species and phage-mediated horizontal gene transfer.</title>
        <authorList>
            <person name="Hafstrom T."/>
            <person name="Jansson D.S."/>
            <person name="Segerman B."/>
        </authorList>
    </citation>
    <scope>NUCLEOTIDE SEQUENCE [LARGE SCALE GENOMIC DNA]</scope>
    <source>
        <strain evidence="3">ATCC 51140 / PWS/A</strain>
    </source>
</reference>
<organism evidence="2 3">
    <name type="scientific">Brachyspira intermedia (strain ATCC 51140 / PWS/A)</name>
    <name type="common">Serpulina intermedia</name>
    <dbReference type="NCBI Taxonomy" id="1045858"/>
    <lineage>
        <taxon>Bacteria</taxon>
        <taxon>Pseudomonadati</taxon>
        <taxon>Spirochaetota</taxon>
        <taxon>Spirochaetia</taxon>
        <taxon>Brachyspirales</taxon>
        <taxon>Brachyspiraceae</taxon>
        <taxon>Brachyspira</taxon>
    </lineage>
</organism>
<dbReference type="Proteomes" id="UP000008522">
    <property type="component" value="Chromosome"/>
</dbReference>
<gene>
    <name evidence="2" type="ordered locus">Bint_1646</name>
</gene>
<dbReference type="GeneID" id="44970170"/>
<keyword evidence="1" id="KW-1133">Transmembrane helix</keyword>
<evidence type="ECO:0000256" key="1">
    <source>
        <dbReference type="SAM" id="Phobius"/>
    </source>
</evidence>
<dbReference type="AlphaFoldDB" id="G0EIR3"/>
<feature type="transmembrane region" description="Helical" evidence="1">
    <location>
        <begin position="95"/>
        <end position="113"/>
    </location>
</feature>
<dbReference type="EMBL" id="CP002874">
    <property type="protein sequence ID" value="AEM22265.1"/>
    <property type="molecule type" value="Genomic_DNA"/>
</dbReference>
<keyword evidence="3" id="KW-1185">Reference proteome</keyword>
<name>G0EIR3_BRAIP</name>
<dbReference type="OrthoDB" id="308223at2"/>
<proteinExistence type="predicted"/>
<dbReference type="PATRIC" id="fig|1045858.4.peg.1648"/>